<dbReference type="HOGENOM" id="CLU_149168_1_0_5"/>
<name>B4RHE9_PHEZH</name>
<accession>B4RHE9</accession>
<sequence length="122" mass="13401">MNRRVFVLAALALAGCATTPPRILAPQSAALAELEPLYRADAAREGLTIRVASNGCTAKADFAFYVERKGEAVTLAFGRRRLDPCRSFARGHVDLSFTWRELGLERRSPVFLLNPLLAWTGP</sequence>
<evidence type="ECO:0000313" key="1">
    <source>
        <dbReference type="EMBL" id="ACG77409.1"/>
    </source>
</evidence>
<keyword evidence="2" id="KW-1185">Reference proteome</keyword>
<dbReference type="OrthoDB" id="7190364at2"/>
<reference evidence="1 2" key="1">
    <citation type="journal article" date="2008" name="BMC Genomics">
        <title>Complete genome of Phenylobacterium zucineum - a novel facultative intracellular bacterium isolated from human erythroleukemia cell line K562.</title>
        <authorList>
            <person name="Luo Y."/>
            <person name="Xu X."/>
            <person name="Ding Z."/>
            <person name="Liu Z."/>
            <person name="Zhang B."/>
            <person name="Yan Z."/>
            <person name="Sun J."/>
            <person name="Hu S."/>
            <person name="Hu X."/>
        </authorList>
    </citation>
    <scope>NUCLEOTIDE SEQUENCE [LARGE SCALE GENOMIC DNA]</scope>
    <source>
        <strain evidence="1 2">HLK1</strain>
    </source>
</reference>
<dbReference type="Proteomes" id="UP000001868">
    <property type="component" value="Chromosome"/>
</dbReference>
<dbReference type="STRING" id="450851.PHZ_c0995"/>
<dbReference type="eggNOG" id="ENOG5030Q06">
    <property type="taxonomic scope" value="Bacteria"/>
</dbReference>
<proteinExistence type="predicted"/>
<dbReference type="RefSeq" id="WP_012521555.1">
    <property type="nucleotide sequence ID" value="NC_011144.1"/>
</dbReference>
<dbReference type="PROSITE" id="PS51257">
    <property type="entry name" value="PROKAR_LIPOPROTEIN"/>
    <property type="match status" value="1"/>
</dbReference>
<evidence type="ECO:0000313" key="2">
    <source>
        <dbReference type="Proteomes" id="UP000001868"/>
    </source>
</evidence>
<dbReference type="AlphaFoldDB" id="B4RHE9"/>
<dbReference type="EMBL" id="CP000747">
    <property type="protein sequence ID" value="ACG77409.1"/>
    <property type="molecule type" value="Genomic_DNA"/>
</dbReference>
<gene>
    <name evidence="1" type="ordered locus">PHZ_c0995</name>
</gene>
<evidence type="ECO:0008006" key="3">
    <source>
        <dbReference type="Google" id="ProtNLM"/>
    </source>
</evidence>
<organism evidence="1 2">
    <name type="scientific">Phenylobacterium zucineum (strain HLK1)</name>
    <dbReference type="NCBI Taxonomy" id="450851"/>
    <lineage>
        <taxon>Bacteria</taxon>
        <taxon>Pseudomonadati</taxon>
        <taxon>Pseudomonadota</taxon>
        <taxon>Alphaproteobacteria</taxon>
        <taxon>Caulobacterales</taxon>
        <taxon>Caulobacteraceae</taxon>
        <taxon>Phenylobacterium</taxon>
    </lineage>
</organism>
<protein>
    <recommendedName>
        <fullName evidence="3">Lipoprotein</fullName>
    </recommendedName>
</protein>
<dbReference type="KEGG" id="pzu:PHZ_c0995"/>